<dbReference type="KEGG" id="asn:102384415"/>
<gene>
    <name evidence="2" type="primary">LOC102384415</name>
</gene>
<name>A0A1U7SP37_ALLSI</name>
<dbReference type="Proteomes" id="UP000189705">
    <property type="component" value="Unplaced"/>
</dbReference>
<dbReference type="GeneID" id="102384415"/>
<keyword evidence="1" id="KW-1185">Reference proteome</keyword>
<dbReference type="GO" id="GO:0004842">
    <property type="term" value="F:ubiquitin-protein transferase activity"/>
    <property type="evidence" value="ECO:0007669"/>
    <property type="project" value="InterPro"/>
</dbReference>
<dbReference type="GO" id="GO:0016020">
    <property type="term" value="C:membrane"/>
    <property type="evidence" value="ECO:0007669"/>
    <property type="project" value="TreeGrafter"/>
</dbReference>
<dbReference type="PANTHER" id="PTHR22605:SF16">
    <property type="entry name" value="E3 UBIQUITIN-PROTEIN LIGASE RNF213"/>
    <property type="match status" value="1"/>
</dbReference>
<dbReference type="GO" id="GO:0005829">
    <property type="term" value="C:cytosol"/>
    <property type="evidence" value="ECO:0007669"/>
    <property type="project" value="TreeGrafter"/>
</dbReference>
<reference evidence="2" key="1">
    <citation type="submission" date="2025-08" db="UniProtKB">
        <authorList>
            <consortium name="RefSeq"/>
        </authorList>
    </citation>
    <scope>IDENTIFICATION</scope>
</reference>
<dbReference type="InterPro" id="IPR031248">
    <property type="entry name" value="RNF213"/>
</dbReference>
<dbReference type="GO" id="GO:2000051">
    <property type="term" value="P:negative regulation of non-canonical Wnt signaling pathway"/>
    <property type="evidence" value="ECO:0007669"/>
    <property type="project" value="TreeGrafter"/>
</dbReference>
<dbReference type="GO" id="GO:0006511">
    <property type="term" value="P:ubiquitin-dependent protein catabolic process"/>
    <property type="evidence" value="ECO:0007669"/>
    <property type="project" value="TreeGrafter"/>
</dbReference>
<dbReference type="PANTHER" id="PTHR22605">
    <property type="entry name" value="RZ-TYPE DOMAIN-CONTAINING PROTEIN"/>
    <property type="match status" value="1"/>
</dbReference>
<proteinExistence type="predicted"/>
<dbReference type="GO" id="GO:0016887">
    <property type="term" value="F:ATP hydrolysis activity"/>
    <property type="evidence" value="ECO:0007669"/>
    <property type="project" value="InterPro"/>
</dbReference>
<accession>A0A1U7SP37</accession>
<dbReference type="InParanoid" id="A0A1U7SP37"/>
<feature type="non-terminal residue" evidence="2">
    <location>
        <position position="113"/>
    </location>
</feature>
<dbReference type="GO" id="GO:0002040">
    <property type="term" value="P:sprouting angiogenesis"/>
    <property type="evidence" value="ECO:0007669"/>
    <property type="project" value="TreeGrafter"/>
</dbReference>
<dbReference type="GO" id="GO:0005730">
    <property type="term" value="C:nucleolus"/>
    <property type="evidence" value="ECO:0007669"/>
    <property type="project" value="TreeGrafter"/>
</dbReference>
<organism evidence="1 2">
    <name type="scientific">Alligator sinensis</name>
    <name type="common">Chinese alligator</name>
    <dbReference type="NCBI Taxonomy" id="38654"/>
    <lineage>
        <taxon>Eukaryota</taxon>
        <taxon>Metazoa</taxon>
        <taxon>Chordata</taxon>
        <taxon>Craniata</taxon>
        <taxon>Vertebrata</taxon>
        <taxon>Euteleostomi</taxon>
        <taxon>Archelosauria</taxon>
        <taxon>Archosauria</taxon>
        <taxon>Crocodylia</taxon>
        <taxon>Alligatoridae</taxon>
        <taxon>Alligatorinae</taxon>
        <taxon>Alligator</taxon>
    </lineage>
</organism>
<dbReference type="STRING" id="38654.A0A1U7SP37"/>
<evidence type="ECO:0000313" key="1">
    <source>
        <dbReference type="Proteomes" id="UP000189705"/>
    </source>
</evidence>
<protein>
    <submittedName>
        <fullName evidence="2">E3 ubiquitin-protein ligase RNF213-like</fullName>
    </submittedName>
</protein>
<dbReference type="AlphaFoldDB" id="A0A1U7SP37"/>
<evidence type="ECO:0000313" key="2">
    <source>
        <dbReference type="RefSeq" id="XP_006039441.2"/>
    </source>
</evidence>
<dbReference type="RefSeq" id="XP_006039441.2">
    <property type="nucleotide sequence ID" value="XM_006039379.2"/>
</dbReference>
<sequence>MICPYCKVNLPDAYNVTVSKTLSDAIQKNAKFRQMCNSFFIDLVSTMCFKDNEPPEKDVIEGLLGLLFAHRKPFTVGMMEHQAVYTKSLSPFDDVVDKTPVIRSIVLKLLLKY</sequence>